<sequence length="208" mass="24081">MFNTCYDVLHLLPFADEISLTEPLQSPIEAHDWFQFTDPHEAGLLMLVAETDGSVFDAPRCRTDTKLWHRAEISLDVDNKLGSLFRVDEEEHNCNCPRILFCPDQYHRRCIRRAWIFLKDRFDAVKDVQGPKQQERLLQGPPLMPSTSIRKVAARVGNYPETSQTLKKRPRDEIGNEGERVIKKARRSSLGVHETLPRVSKRARRCKT</sequence>
<organism evidence="1 2">
    <name type="scientific">Marasmiellus scandens</name>
    <dbReference type="NCBI Taxonomy" id="2682957"/>
    <lineage>
        <taxon>Eukaryota</taxon>
        <taxon>Fungi</taxon>
        <taxon>Dikarya</taxon>
        <taxon>Basidiomycota</taxon>
        <taxon>Agaricomycotina</taxon>
        <taxon>Agaricomycetes</taxon>
        <taxon>Agaricomycetidae</taxon>
        <taxon>Agaricales</taxon>
        <taxon>Marasmiineae</taxon>
        <taxon>Omphalotaceae</taxon>
        <taxon>Marasmiellus</taxon>
    </lineage>
</organism>
<protein>
    <submittedName>
        <fullName evidence="1">Uncharacterized protein</fullName>
    </submittedName>
</protein>
<evidence type="ECO:0000313" key="2">
    <source>
        <dbReference type="Proteomes" id="UP001498398"/>
    </source>
</evidence>
<name>A0ABR1J193_9AGAR</name>
<proteinExistence type="predicted"/>
<keyword evidence="2" id="KW-1185">Reference proteome</keyword>
<evidence type="ECO:0000313" key="1">
    <source>
        <dbReference type="EMBL" id="KAK7444307.1"/>
    </source>
</evidence>
<dbReference type="Proteomes" id="UP001498398">
    <property type="component" value="Unassembled WGS sequence"/>
</dbReference>
<reference evidence="1 2" key="1">
    <citation type="submission" date="2024-01" db="EMBL/GenBank/DDBJ databases">
        <title>A draft genome for the cacao thread blight pathogen Marasmiellus scandens.</title>
        <authorList>
            <person name="Baruah I.K."/>
            <person name="Leung J."/>
            <person name="Bukari Y."/>
            <person name="Amoako-Attah I."/>
            <person name="Meinhardt L.W."/>
            <person name="Bailey B.A."/>
            <person name="Cohen S.P."/>
        </authorList>
    </citation>
    <scope>NUCLEOTIDE SEQUENCE [LARGE SCALE GENOMIC DNA]</scope>
    <source>
        <strain evidence="1 2">GH-19</strain>
    </source>
</reference>
<accession>A0ABR1J193</accession>
<gene>
    <name evidence="1" type="ORF">VKT23_015319</name>
</gene>
<dbReference type="EMBL" id="JBANRG010000051">
    <property type="protein sequence ID" value="KAK7444307.1"/>
    <property type="molecule type" value="Genomic_DNA"/>
</dbReference>
<comment type="caution">
    <text evidence="1">The sequence shown here is derived from an EMBL/GenBank/DDBJ whole genome shotgun (WGS) entry which is preliminary data.</text>
</comment>